<name>A0ACB9PFX4_BAUVA</name>
<organism evidence="1 2">
    <name type="scientific">Bauhinia variegata</name>
    <name type="common">Purple orchid tree</name>
    <name type="synonym">Phanera variegata</name>
    <dbReference type="NCBI Taxonomy" id="167791"/>
    <lineage>
        <taxon>Eukaryota</taxon>
        <taxon>Viridiplantae</taxon>
        <taxon>Streptophyta</taxon>
        <taxon>Embryophyta</taxon>
        <taxon>Tracheophyta</taxon>
        <taxon>Spermatophyta</taxon>
        <taxon>Magnoliopsida</taxon>
        <taxon>eudicotyledons</taxon>
        <taxon>Gunneridae</taxon>
        <taxon>Pentapetalae</taxon>
        <taxon>rosids</taxon>
        <taxon>fabids</taxon>
        <taxon>Fabales</taxon>
        <taxon>Fabaceae</taxon>
        <taxon>Cercidoideae</taxon>
        <taxon>Cercideae</taxon>
        <taxon>Bauhiniinae</taxon>
        <taxon>Bauhinia</taxon>
    </lineage>
</organism>
<protein>
    <submittedName>
        <fullName evidence="1">Uncharacterized protein</fullName>
    </submittedName>
</protein>
<gene>
    <name evidence="1" type="ORF">L6164_007812</name>
</gene>
<sequence>MSEQAIIHLGAIGLLGEYFPPSRKKYRPLPFRVSCMHPEPHQEISESCGCCWRPSIIAGGPFCVQGASETLNFSICCL</sequence>
<dbReference type="EMBL" id="CM039429">
    <property type="protein sequence ID" value="KAI4346952.1"/>
    <property type="molecule type" value="Genomic_DNA"/>
</dbReference>
<reference evidence="1 2" key="1">
    <citation type="journal article" date="2022" name="DNA Res.">
        <title>Chromosomal-level genome assembly of the orchid tree Bauhinia variegata (Leguminosae; Cercidoideae) supports the allotetraploid origin hypothesis of Bauhinia.</title>
        <authorList>
            <person name="Zhong Y."/>
            <person name="Chen Y."/>
            <person name="Zheng D."/>
            <person name="Pang J."/>
            <person name="Liu Y."/>
            <person name="Luo S."/>
            <person name="Meng S."/>
            <person name="Qian L."/>
            <person name="Wei D."/>
            <person name="Dai S."/>
            <person name="Zhou R."/>
        </authorList>
    </citation>
    <scope>NUCLEOTIDE SEQUENCE [LARGE SCALE GENOMIC DNA]</scope>
    <source>
        <strain evidence="1">BV-YZ2020</strain>
    </source>
</reference>
<keyword evidence="2" id="KW-1185">Reference proteome</keyword>
<evidence type="ECO:0000313" key="2">
    <source>
        <dbReference type="Proteomes" id="UP000828941"/>
    </source>
</evidence>
<accession>A0ACB9PFX4</accession>
<dbReference type="Proteomes" id="UP000828941">
    <property type="component" value="Chromosome 4"/>
</dbReference>
<evidence type="ECO:0000313" key="1">
    <source>
        <dbReference type="EMBL" id="KAI4346952.1"/>
    </source>
</evidence>
<comment type="caution">
    <text evidence="1">The sequence shown here is derived from an EMBL/GenBank/DDBJ whole genome shotgun (WGS) entry which is preliminary data.</text>
</comment>
<proteinExistence type="predicted"/>